<reference evidence="2 3" key="1">
    <citation type="submission" date="2016-09" db="EMBL/GenBank/DDBJ databases">
        <title>Pseudonocardia autotrophica DSM535, a candidate organism with high potential of specific P450 cytochromes.</title>
        <authorList>
            <person name="Grumaz C."/>
            <person name="Vainshtein Y."/>
            <person name="Kirstahler P."/>
            <person name="Sohn K."/>
        </authorList>
    </citation>
    <scope>NUCLEOTIDE SEQUENCE [LARGE SCALE GENOMIC DNA]</scope>
    <source>
        <strain evidence="2 3">DSM 535</strain>
    </source>
</reference>
<accession>A0A1Y2MRH8</accession>
<dbReference type="STRING" id="2074.BG845_04453"/>
<organism evidence="2 3">
    <name type="scientific">Pseudonocardia autotrophica</name>
    <name type="common">Amycolata autotrophica</name>
    <name type="synonym">Nocardia autotrophica</name>
    <dbReference type="NCBI Taxonomy" id="2074"/>
    <lineage>
        <taxon>Bacteria</taxon>
        <taxon>Bacillati</taxon>
        <taxon>Actinomycetota</taxon>
        <taxon>Actinomycetes</taxon>
        <taxon>Pseudonocardiales</taxon>
        <taxon>Pseudonocardiaceae</taxon>
        <taxon>Pseudonocardia</taxon>
    </lineage>
</organism>
<evidence type="ECO:0000313" key="2">
    <source>
        <dbReference type="EMBL" id="OSY37830.1"/>
    </source>
</evidence>
<proteinExistence type="predicted"/>
<evidence type="ECO:0000256" key="1">
    <source>
        <dbReference type="SAM" id="MobiDB-lite"/>
    </source>
</evidence>
<gene>
    <name evidence="2" type="ORF">BG845_04453</name>
</gene>
<sequence length="122" mass="13515">MSRPVICPVSRTVTSRRRFVDFGRTHTTLCRPGRTTASRPHRRAQETAVSTPVRALPTDHTTRSRAVDPGAQLLDGLEALVRRHRALAHDDADTLHAELITAEVAQQLAVARNALRRIPRSA</sequence>
<protein>
    <submittedName>
        <fullName evidence="2">Uncharacterized protein</fullName>
    </submittedName>
</protein>
<evidence type="ECO:0000313" key="3">
    <source>
        <dbReference type="Proteomes" id="UP000194360"/>
    </source>
</evidence>
<dbReference type="Proteomes" id="UP000194360">
    <property type="component" value="Unassembled WGS sequence"/>
</dbReference>
<dbReference type="AlphaFoldDB" id="A0A1Y2MRH8"/>
<name>A0A1Y2MRH8_PSEAH</name>
<dbReference type="EMBL" id="MIGB01000027">
    <property type="protein sequence ID" value="OSY37830.1"/>
    <property type="molecule type" value="Genomic_DNA"/>
</dbReference>
<comment type="caution">
    <text evidence="2">The sequence shown here is derived from an EMBL/GenBank/DDBJ whole genome shotgun (WGS) entry which is preliminary data.</text>
</comment>
<keyword evidence="3" id="KW-1185">Reference proteome</keyword>
<feature type="region of interest" description="Disordered" evidence="1">
    <location>
        <begin position="30"/>
        <end position="64"/>
    </location>
</feature>